<name>A0ABQ9E883_TEGGR</name>
<feature type="compositionally biased region" description="Basic residues" evidence="10">
    <location>
        <begin position="478"/>
        <end position="487"/>
    </location>
</feature>
<gene>
    <name evidence="11" type="ORF">KUTeg_020541</name>
</gene>
<evidence type="ECO:0000313" key="11">
    <source>
        <dbReference type="EMBL" id="KAJ8301554.1"/>
    </source>
</evidence>
<feature type="compositionally biased region" description="Basic and acidic residues" evidence="10">
    <location>
        <begin position="436"/>
        <end position="445"/>
    </location>
</feature>
<evidence type="ECO:0000256" key="6">
    <source>
        <dbReference type="ARBA" id="ARBA00022701"/>
    </source>
</evidence>
<feature type="compositionally biased region" description="Basic and acidic residues" evidence="10">
    <location>
        <begin position="52"/>
        <end position="65"/>
    </location>
</feature>
<dbReference type="Proteomes" id="UP001217089">
    <property type="component" value="Unassembled WGS sequence"/>
</dbReference>
<keyword evidence="8" id="KW-0539">Nucleus</keyword>
<accession>A0ABQ9E883</accession>
<feature type="region of interest" description="Disordered" evidence="10">
    <location>
        <begin position="52"/>
        <end position="100"/>
    </location>
</feature>
<keyword evidence="5" id="KW-0963">Cytoplasm</keyword>
<evidence type="ECO:0000256" key="1">
    <source>
        <dbReference type="ARBA" id="ARBA00004114"/>
    </source>
</evidence>
<keyword evidence="7" id="KW-0206">Cytoskeleton</keyword>
<feature type="compositionally biased region" description="Polar residues" evidence="10">
    <location>
        <begin position="448"/>
        <end position="466"/>
    </location>
</feature>
<feature type="compositionally biased region" description="Acidic residues" evidence="10">
    <location>
        <begin position="394"/>
        <end position="404"/>
    </location>
</feature>
<evidence type="ECO:0000256" key="9">
    <source>
        <dbReference type="ARBA" id="ARBA00045771"/>
    </source>
</evidence>
<feature type="region of interest" description="Disordered" evidence="10">
    <location>
        <begin position="236"/>
        <end position="502"/>
    </location>
</feature>
<reference evidence="11 12" key="1">
    <citation type="submission" date="2022-12" db="EMBL/GenBank/DDBJ databases">
        <title>Chromosome-level genome of Tegillarca granosa.</title>
        <authorList>
            <person name="Kim J."/>
        </authorList>
    </citation>
    <scope>NUCLEOTIDE SEQUENCE [LARGE SCALE GENOMIC DNA]</scope>
    <source>
        <strain evidence="11">Teg-2019</strain>
        <tissue evidence="11">Adductor muscle</tissue>
    </source>
</reference>
<comment type="similarity">
    <text evidence="3">Belongs to the MDM1 family.</text>
</comment>
<comment type="subcellular location">
    <subcellularLocation>
        <location evidence="1">Cytoplasm</location>
        <location evidence="1">Cytoskeleton</location>
        <location evidence="1">Microtubule organizing center</location>
        <location evidence="1">Centrosome</location>
        <location evidence="1">Centriole</location>
    </subcellularLocation>
    <subcellularLocation>
        <location evidence="2">Nucleus</location>
    </subcellularLocation>
</comment>
<protein>
    <recommendedName>
        <fullName evidence="4">Nuclear protein MDM1</fullName>
    </recommendedName>
</protein>
<evidence type="ECO:0000256" key="3">
    <source>
        <dbReference type="ARBA" id="ARBA00010494"/>
    </source>
</evidence>
<evidence type="ECO:0000256" key="10">
    <source>
        <dbReference type="SAM" id="MobiDB-lite"/>
    </source>
</evidence>
<dbReference type="EMBL" id="JARBDR010000918">
    <property type="protein sequence ID" value="KAJ8301554.1"/>
    <property type="molecule type" value="Genomic_DNA"/>
</dbReference>
<sequence>MHHQDQGKSFQNIRNNLHGKMVIYKSNANISPTKKDVVPKVSEYRNQFKEWKYKPVPEEELTQEKPRKRSKVRRSKSMGALSPDRLRAAGSSPVVSPDNKRLTKEYELQNEESMPQKERVPKITHGKMKRAKSEYDANFKPPSAYSYEKGAWRGVYPPHMQSAQTEEAVEEKVPALSNWFAEVIELRRKAAEYKKRAQGTHFSREHIVQLMAKQAEMWDAVSSRSGSSTISALSLESGASARARKQQREIEVEDDLDSKSDRATMATEDDHHGSDKDFKESNSNLRQKKESRSVGITAQEKYQPKSKPERKQRKKAWTEEPMSPENQSVEDFEDEDGRIPTPVLRSEQKKSRHHFDLTTPCVGGALLTSPPAARKEYRSRTTPTSKSWAGPYQDLDDDSDDDTLVEAPSAPVYGPAAFDLKKGNIAPTPTFGMPSRDSHFLRDDSESVDQPLTTSYVHSPIKLSTSTEDKENPPQKQKCSKTSKAKRGLGIPSTVQEGFGQTYNKNPAEGLVWSIDGGLPIPRRDVDDDVLSTSARSIASSCSVASETLERARKRKEEFWGKNGIATR</sequence>
<evidence type="ECO:0000313" key="12">
    <source>
        <dbReference type="Proteomes" id="UP001217089"/>
    </source>
</evidence>
<evidence type="ECO:0000256" key="2">
    <source>
        <dbReference type="ARBA" id="ARBA00004123"/>
    </source>
</evidence>
<keyword evidence="12" id="KW-1185">Reference proteome</keyword>
<feature type="compositionally biased region" description="Basic residues" evidence="10">
    <location>
        <begin position="66"/>
        <end position="76"/>
    </location>
</feature>
<evidence type="ECO:0000256" key="5">
    <source>
        <dbReference type="ARBA" id="ARBA00022490"/>
    </source>
</evidence>
<keyword evidence="6" id="KW-0493">Microtubule</keyword>
<feature type="compositionally biased region" description="Polar residues" evidence="10">
    <location>
        <begin position="493"/>
        <end position="502"/>
    </location>
</feature>
<dbReference type="PANTHER" id="PTHR32078">
    <property type="entry name" value="NUCLEAR PROTEIN MDM1"/>
    <property type="match status" value="1"/>
</dbReference>
<proteinExistence type="inferred from homology"/>
<feature type="compositionally biased region" description="Basic and acidic residues" evidence="10">
    <location>
        <begin position="257"/>
        <end position="280"/>
    </location>
</feature>
<evidence type="ECO:0000256" key="4">
    <source>
        <dbReference type="ARBA" id="ARBA00013508"/>
    </source>
</evidence>
<evidence type="ECO:0000256" key="8">
    <source>
        <dbReference type="ARBA" id="ARBA00023242"/>
    </source>
</evidence>
<comment type="function">
    <text evidence="9">Microtubule-binding protein that negatively regulates centriole duplication. Binds to and stabilizes microtubules.</text>
</comment>
<evidence type="ECO:0000256" key="7">
    <source>
        <dbReference type="ARBA" id="ARBA00023212"/>
    </source>
</evidence>
<dbReference type="PANTHER" id="PTHR32078:SF1">
    <property type="entry name" value="NUCLEAR PROTEIN MDM1"/>
    <property type="match status" value="1"/>
</dbReference>
<dbReference type="InterPro" id="IPR029136">
    <property type="entry name" value="MDM1"/>
</dbReference>
<comment type="caution">
    <text evidence="11">The sequence shown here is derived from an EMBL/GenBank/DDBJ whole genome shotgun (WGS) entry which is preliminary data.</text>
</comment>
<dbReference type="Pfam" id="PF15501">
    <property type="entry name" value="MDM1"/>
    <property type="match status" value="1"/>
</dbReference>
<organism evidence="11 12">
    <name type="scientific">Tegillarca granosa</name>
    <name type="common">Malaysian cockle</name>
    <name type="synonym">Anadara granosa</name>
    <dbReference type="NCBI Taxonomy" id="220873"/>
    <lineage>
        <taxon>Eukaryota</taxon>
        <taxon>Metazoa</taxon>
        <taxon>Spiralia</taxon>
        <taxon>Lophotrochozoa</taxon>
        <taxon>Mollusca</taxon>
        <taxon>Bivalvia</taxon>
        <taxon>Autobranchia</taxon>
        <taxon>Pteriomorphia</taxon>
        <taxon>Arcoida</taxon>
        <taxon>Arcoidea</taxon>
        <taxon>Arcidae</taxon>
        <taxon>Tegillarca</taxon>
    </lineage>
</organism>